<dbReference type="EMBL" id="CAUYUJ010016056">
    <property type="protein sequence ID" value="CAK0861247.1"/>
    <property type="molecule type" value="Genomic_DNA"/>
</dbReference>
<feature type="compositionally biased region" description="Low complexity" evidence="1">
    <location>
        <begin position="32"/>
        <end position="54"/>
    </location>
</feature>
<organism evidence="2 3">
    <name type="scientific">Prorocentrum cordatum</name>
    <dbReference type="NCBI Taxonomy" id="2364126"/>
    <lineage>
        <taxon>Eukaryota</taxon>
        <taxon>Sar</taxon>
        <taxon>Alveolata</taxon>
        <taxon>Dinophyceae</taxon>
        <taxon>Prorocentrales</taxon>
        <taxon>Prorocentraceae</taxon>
        <taxon>Prorocentrum</taxon>
    </lineage>
</organism>
<sequence>MEQQLQAAAAHARGRAAASRAALVGRASAASAAGDDAAAQRCQQASREVAAAAEGHARRRKRARDAKVALLQRHADGRREALRLLLHGDPAAPAAAVFVPDGAPPFATLAQLPAADAVAEVSKGADGLFEALSTVALRGSAQAEDGALPEAAVGAFRAACSALGASLSALAARLRRAVEEAPAEDAALEALLDEGGGGEEEARGWERQLGTAVQAQLERRRASGAAAVRRVASALRRRG</sequence>
<proteinExistence type="predicted"/>
<feature type="region of interest" description="Disordered" evidence="1">
    <location>
        <begin position="32"/>
        <end position="64"/>
    </location>
</feature>
<gene>
    <name evidence="2" type="ORF">PCOR1329_LOCUS49988</name>
</gene>
<dbReference type="Proteomes" id="UP001189429">
    <property type="component" value="Unassembled WGS sequence"/>
</dbReference>
<protein>
    <submittedName>
        <fullName evidence="2">Uncharacterized protein</fullName>
    </submittedName>
</protein>
<evidence type="ECO:0000313" key="3">
    <source>
        <dbReference type="Proteomes" id="UP001189429"/>
    </source>
</evidence>
<accession>A0ABN9UMV1</accession>
<name>A0ABN9UMV1_9DINO</name>
<evidence type="ECO:0000256" key="1">
    <source>
        <dbReference type="SAM" id="MobiDB-lite"/>
    </source>
</evidence>
<comment type="caution">
    <text evidence="2">The sequence shown here is derived from an EMBL/GenBank/DDBJ whole genome shotgun (WGS) entry which is preliminary data.</text>
</comment>
<keyword evidence="3" id="KW-1185">Reference proteome</keyword>
<reference evidence="2" key="1">
    <citation type="submission" date="2023-10" db="EMBL/GenBank/DDBJ databases">
        <authorList>
            <person name="Chen Y."/>
            <person name="Shah S."/>
            <person name="Dougan E. K."/>
            <person name="Thang M."/>
            <person name="Chan C."/>
        </authorList>
    </citation>
    <scope>NUCLEOTIDE SEQUENCE [LARGE SCALE GENOMIC DNA]</scope>
</reference>
<evidence type="ECO:0000313" key="2">
    <source>
        <dbReference type="EMBL" id="CAK0861247.1"/>
    </source>
</evidence>
<feature type="non-terminal residue" evidence="2">
    <location>
        <position position="239"/>
    </location>
</feature>